<dbReference type="SUPFAM" id="SSF51161">
    <property type="entry name" value="Trimeric LpxA-like enzymes"/>
    <property type="match status" value="1"/>
</dbReference>
<dbReference type="RefSeq" id="WP_090091352.1">
    <property type="nucleotide sequence ID" value="NZ_FOMG01000013.1"/>
</dbReference>
<dbReference type="InterPro" id="IPR011004">
    <property type="entry name" value="Trimer_LpxA-like_sf"/>
</dbReference>
<dbReference type="OrthoDB" id="2065905at2"/>
<reference evidence="1 2" key="1">
    <citation type="submission" date="2016-10" db="EMBL/GenBank/DDBJ databases">
        <authorList>
            <person name="de Groot N.N."/>
        </authorList>
    </citation>
    <scope>NUCLEOTIDE SEQUENCE [LARGE SCALE GENOMIC DNA]</scope>
    <source>
        <strain evidence="1 2">DSM 12992</strain>
    </source>
</reference>
<accession>A0A1I1N160</accession>
<dbReference type="AlphaFoldDB" id="A0A1I1N160"/>
<sequence>MKKYKLTNQFILWREKKLYRIKSLISFDDVKEGELGGYIENENNLSQEGKCWVFNNAKIFENARIFGNARISDYAQISGNAMIYDYSLVYGNAQVYGGTEIRRNAQVYDNARVYGKTIISSYARINGNSKICGDVEVSSYAHINENAYVKNREDMLVIGEIGSRNDFITFFKSKDNKILVSCGCFSGNIKKFKKAVKKTKTRIKYKKVYLVAIKLAELQIEC</sequence>
<keyword evidence="2" id="KW-1185">Reference proteome</keyword>
<dbReference type="Gene3D" id="2.160.10.10">
    <property type="entry name" value="Hexapeptide repeat proteins"/>
    <property type="match status" value="1"/>
</dbReference>
<dbReference type="Proteomes" id="UP000199263">
    <property type="component" value="Unassembled WGS sequence"/>
</dbReference>
<dbReference type="Pfam" id="PF18836">
    <property type="entry name" value="B_solenoid_ydck"/>
    <property type="match status" value="2"/>
</dbReference>
<evidence type="ECO:0008006" key="3">
    <source>
        <dbReference type="Google" id="ProtNLM"/>
    </source>
</evidence>
<organism evidence="1 2">
    <name type="scientific">Clostridium uliginosum</name>
    <dbReference type="NCBI Taxonomy" id="119641"/>
    <lineage>
        <taxon>Bacteria</taxon>
        <taxon>Bacillati</taxon>
        <taxon>Bacillota</taxon>
        <taxon>Clostridia</taxon>
        <taxon>Eubacteriales</taxon>
        <taxon>Clostridiaceae</taxon>
        <taxon>Clostridium</taxon>
    </lineage>
</organism>
<evidence type="ECO:0000313" key="2">
    <source>
        <dbReference type="Proteomes" id="UP000199263"/>
    </source>
</evidence>
<gene>
    <name evidence="1" type="ORF">SAMN05421842_11327</name>
</gene>
<dbReference type="InterPro" id="IPR040831">
    <property type="entry name" value="B_solenoid_ydck_rpt"/>
</dbReference>
<evidence type="ECO:0000313" key="1">
    <source>
        <dbReference type="EMBL" id="SFC90912.1"/>
    </source>
</evidence>
<dbReference type="STRING" id="119641.SAMN05421842_11327"/>
<dbReference type="EMBL" id="FOMG01000013">
    <property type="protein sequence ID" value="SFC90912.1"/>
    <property type="molecule type" value="Genomic_DNA"/>
</dbReference>
<proteinExistence type="predicted"/>
<name>A0A1I1N160_9CLOT</name>
<protein>
    <recommendedName>
        <fullName evidence="3">Polymer-forming protein</fullName>
    </recommendedName>
</protein>